<organism evidence="2 3">
    <name type="scientific">Peribacillus simplex</name>
    <dbReference type="NCBI Taxonomy" id="1478"/>
    <lineage>
        <taxon>Bacteria</taxon>
        <taxon>Bacillati</taxon>
        <taxon>Bacillota</taxon>
        <taxon>Bacilli</taxon>
        <taxon>Bacillales</taxon>
        <taxon>Bacillaceae</taxon>
        <taxon>Peribacillus</taxon>
    </lineage>
</organism>
<dbReference type="RefSeq" id="WP_305160920.1">
    <property type="nucleotide sequence ID" value="NZ_JAUUTP010000015.1"/>
</dbReference>
<evidence type="ECO:0000256" key="1">
    <source>
        <dbReference type="SAM" id="Phobius"/>
    </source>
</evidence>
<proteinExistence type="predicted"/>
<name>A0AA90P196_9BACI</name>
<evidence type="ECO:0000313" key="3">
    <source>
        <dbReference type="Proteomes" id="UP001178277"/>
    </source>
</evidence>
<keyword evidence="1" id="KW-1133">Transmembrane helix</keyword>
<dbReference type="EMBL" id="JAUUTP010000015">
    <property type="protein sequence ID" value="MDP1419675.1"/>
    <property type="molecule type" value="Genomic_DNA"/>
</dbReference>
<feature type="transmembrane region" description="Helical" evidence="1">
    <location>
        <begin position="12"/>
        <end position="33"/>
    </location>
</feature>
<keyword evidence="1" id="KW-0472">Membrane</keyword>
<gene>
    <name evidence="2" type="ORF">Q8G35_14945</name>
</gene>
<dbReference type="AlphaFoldDB" id="A0AA90P196"/>
<evidence type="ECO:0000313" key="2">
    <source>
        <dbReference type="EMBL" id="MDP1419675.1"/>
    </source>
</evidence>
<comment type="caution">
    <text evidence="2">The sequence shown here is derived from an EMBL/GenBank/DDBJ whole genome shotgun (WGS) entry which is preliminary data.</text>
</comment>
<feature type="transmembrane region" description="Helical" evidence="1">
    <location>
        <begin position="62"/>
        <end position="84"/>
    </location>
</feature>
<reference evidence="2" key="1">
    <citation type="submission" date="2023-07" db="EMBL/GenBank/DDBJ databases">
        <title>Murine gut Bacillus species.</title>
        <authorList>
            <person name="Gutman E."/>
            <person name="Hashuel R."/>
            <person name="Litvak Y."/>
        </authorList>
    </citation>
    <scope>NUCLEOTIDE SEQUENCE</scope>
    <source>
        <strain evidence="2">RU283</strain>
    </source>
</reference>
<sequence>MERVGSWSKLIIISIAIVVVWFFLFGIRLISYFTAINERGIRATECGTQGCSNAIFLLNTVWTFSFFIVIPLIITLVLVIYWNLKKKSS</sequence>
<accession>A0AA90P196</accession>
<dbReference type="Proteomes" id="UP001178277">
    <property type="component" value="Unassembled WGS sequence"/>
</dbReference>
<keyword evidence="1" id="KW-0812">Transmembrane</keyword>
<protein>
    <submittedName>
        <fullName evidence="2">Uncharacterized protein</fullName>
    </submittedName>
</protein>